<evidence type="ECO:0000256" key="1">
    <source>
        <dbReference type="SAM" id="MobiDB-lite"/>
    </source>
</evidence>
<feature type="compositionally biased region" description="Basic and acidic residues" evidence="1">
    <location>
        <begin position="104"/>
        <end position="117"/>
    </location>
</feature>
<dbReference type="EMBL" id="JAPTSV010000016">
    <property type="protein sequence ID" value="KAJ1519456.1"/>
    <property type="molecule type" value="Genomic_DNA"/>
</dbReference>
<feature type="region of interest" description="Disordered" evidence="1">
    <location>
        <begin position="1"/>
        <end position="23"/>
    </location>
</feature>
<dbReference type="AlphaFoldDB" id="A0AAV7X747"/>
<proteinExistence type="predicted"/>
<keyword evidence="3" id="KW-1185">Reference proteome</keyword>
<dbReference type="Proteomes" id="UP001075354">
    <property type="component" value="Chromosome 16"/>
</dbReference>
<evidence type="ECO:0000313" key="3">
    <source>
        <dbReference type="Proteomes" id="UP001075354"/>
    </source>
</evidence>
<feature type="region of interest" description="Disordered" evidence="1">
    <location>
        <begin position="104"/>
        <end position="126"/>
    </location>
</feature>
<name>A0AAV7X747_9NEOP</name>
<sequence length="345" mass="38204">MSPEPVSMGATGATTVPSAEQDAASEMLRRELVDLRVHLERERRIRLVLEDQVKSLESQLYPDRPPLQYQHEVGTWPEEPPVEIEEDLYPVLKQEPEHTLLRQTVVERDGPPPRRESQCSSHSASRLFKDEVDGISTIQPSAIVATPTVLYPPMPQGVSASPCPSPIQSTVLGHMSPVSVVGLEAQPQPRLPSVLEAAIKAEPKVEVERLPSPSSVTEDASQARLYINTSRQNLETIVEAIRHLEGDHLFSDDPSPHRQVHAPSAVNATTLSADHTVAPQDHLQERLQGCPDNEAQEMPLALTTNSRTIPQPCSDARIVKMKVDPFYQRTVQQQQRPGVIVVKHT</sequence>
<reference evidence="2" key="1">
    <citation type="submission" date="2022-12" db="EMBL/GenBank/DDBJ databases">
        <title>Chromosome-level genome assembly of the bean flower thrips Megalurothrips usitatus.</title>
        <authorList>
            <person name="Ma L."/>
            <person name="Liu Q."/>
            <person name="Li H."/>
            <person name="Cai W."/>
        </authorList>
    </citation>
    <scope>NUCLEOTIDE SEQUENCE</scope>
    <source>
        <strain evidence="2">Cailab_2022a</strain>
    </source>
</reference>
<protein>
    <submittedName>
        <fullName evidence="2">Uncharacterized protein</fullName>
    </submittedName>
</protein>
<evidence type="ECO:0000313" key="2">
    <source>
        <dbReference type="EMBL" id="KAJ1519456.1"/>
    </source>
</evidence>
<accession>A0AAV7X747</accession>
<gene>
    <name evidence="2" type="ORF">ONE63_004745</name>
</gene>
<comment type="caution">
    <text evidence="2">The sequence shown here is derived from an EMBL/GenBank/DDBJ whole genome shotgun (WGS) entry which is preliminary data.</text>
</comment>
<organism evidence="2 3">
    <name type="scientific">Megalurothrips usitatus</name>
    <name type="common">bean blossom thrips</name>
    <dbReference type="NCBI Taxonomy" id="439358"/>
    <lineage>
        <taxon>Eukaryota</taxon>
        <taxon>Metazoa</taxon>
        <taxon>Ecdysozoa</taxon>
        <taxon>Arthropoda</taxon>
        <taxon>Hexapoda</taxon>
        <taxon>Insecta</taxon>
        <taxon>Pterygota</taxon>
        <taxon>Neoptera</taxon>
        <taxon>Paraneoptera</taxon>
        <taxon>Thysanoptera</taxon>
        <taxon>Terebrantia</taxon>
        <taxon>Thripoidea</taxon>
        <taxon>Thripidae</taxon>
        <taxon>Megalurothrips</taxon>
    </lineage>
</organism>